<dbReference type="Proteomes" id="UP000585905">
    <property type="component" value="Unassembled WGS sequence"/>
</dbReference>
<organism evidence="4 5">
    <name type="scientific">Microcella alkalica</name>
    <dbReference type="NCBI Taxonomy" id="355930"/>
    <lineage>
        <taxon>Bacteria</taxon>
        <taxon>Bacillati</taxon>
        <taxon>Actinomycetota</taxon>
        <taxon>Actinomycetes</taxon>
        <taxon>Micrococcales</taxon>
        <taxon>Microbacteriaceae</taxon>
        <taxon>Microcella</taxon>
    </lineage>
</organism>
<dbReference type="Pfam" id="PF08338">
    <property type="entry name" value="DUF1731"/>
    <property type="match status" value="1"/>
</dbReference>
<dbReference type="InterPro" id="IPR010099">
    <property type="entry name" value="SDR39U1"/>
</dbReference>
<dbReference type="Gene3D" id="3.40.50.720">
    <property type="entry name" value="NAD(P)-binding Rossmann-like Domain"/>
    <property type="match status" value="1"/>
</dbReference>
<proteinExistence type="inferred from homology"/>
<comment type="caution">
    <text evidence="4">The sequence shown here is derived from an EMBL/GenBank/DDBJ whole genome shotgun (WGS) entry which is preliminary data.</text>
</comment>
<evidence type="ECO:0008006" key="6">
    <source>
        <dbReference type="Google" id="ProtNLM"/>
    </source>
</evidence>
<dbReference type="InterPro" id="IPR001509">
    <property type="entry name" value="Epimerase_deHydtase"/>
</dbReference>
<dbReference type="RefSeq" id="WP_343050864.1">
    <property type="nucleotide sequence ID" value="NZ_BAAAOV010000015.1"/>
</dbReference>
<dbReference type="InterPro" id="IPR036291">
    <property type="entry name" value="NAD(P)-bd_dom_sf"/>
</dbReference>
<evidence type="ECO:0000256" key="1">
    <source>
        <dbReference type="ARBA" id="ARBA00009353"/>
    </source>
</evidence>
<dbReference type="NCBIfam" id="TIGR01777">
    <property type="entry name" value="yfcH"/>
    <property type="match status" value="1"/>
</dbReference>
<dbReference type="InterPro" id="IPR013549">
    <property type="entry name" value="DUF1731"/>
</dbReference>
<feature type="domain" description="DUF1731" evidence="3">
    <location>
        <begin position="265"/>
        <end position="311"/>
    </location>
</feature>
<dbReference type="AlphaFoldDB" id="A0A839E8V3"/>
<feature type="domain" description="NAD-dependent epimerase/dehydratase" evidence="2">
    <location>
        <begin position="22"/>
        <end position="229"/>
    </location>
</feature>
<keyword evidence="5" id="KW-1185">Reference proteome</keyword>
<sequence length="327" mass="34283">MAAAPRAGRGSSAGRPSGPLTVLVAGASGMIGSELQRQLRAHGHAVRTLVRRPPRSETEFAWSPESRVLDARILDEVDAVVNLSGASISRIPWTSGWKKQILDSRIGATRALAEAMGMAERPPATFISGSAVGYYGDRPGVRLTEESGKGEGFLADVVEAWELAAQLAPERTRTVMVRTGLVIGPGGAMGPLRLLTRVGLAARVASGGQHWPWISLHDEAAAIVHLLGSGLRGPVNLAGPTPATSARVTRALATEMRRPHALVLPEAAVAIGMGEAGRELLLPSQKVVPAKLLAEGFRFRHETIEQAIADLVHPEIAEVADPAAGAA</sequence>
<gene>
    <name evidence="4" type="ORF">FHX53_001208</name>
</gene>
<dbReference type="EMBL" id="JACGWX010000002">
    <property type="protein sequence ID" value="MBA8847623.1"/>
    <property type="molecule type" value="Genomic_DNA"/>
</dbReference>
<evidence type="ECO:0000313" key="5">
    <source>
        <dbReference type="Proteomes" id="UP000585905"/>
    </source>
</evidence>
<evidence type="ECO:0000259" key="3">
    <source>
        <dbReference type="Pfam" id="PF08338"/>
    </source>
</evidence>
<dbReference type="PANTHER" id="PTHR11092:SF0">
    <property type="entry name" value="EPIMERASE FAMILY PROTEIN SDR39U1"/>
    <property type="match status" value="1"/>
</dbReference>
<evidence type="ECO:0000313" key="4">
    <source>
        <dbReference type="EMBL" id="MBA8847623.1"/>
    </source>
</evidence>
<reference evidence="4 5" key="1">
    <citation type="submission" date="2020-07" db="EMBL/GenBank/DDBJ databases">
        <title>Sequencing the genomes of 1000 actinobacteria strains.</title>
        <authorList>
            <person name="Klenk H.-P."/>
        </authorList>
    </citation>
    <scope>NUCLEOTIDE SEQUENCE [LARGE SCALE GENOMIC DNA]</scope>
    <source>
        <strain evidence="4 5">DSM 19663</strain>
    </source>
</reference>
<dbReference type="PANTHER" id="PTHR11092">
    <property type="entry name" value="SUGAR NUCLEOTIDE EPIMERASE RELATED"/>
    <property type="match status" value="1"/>
</dbReference>
<protein>
    <recommendedName>
        <fullName evidence="6">TIGR01777 family protein</fullName>
    </recommendedName>
</protein>
<dbReference type="SUPFAM" id="SSF51735">
    <property type="entry name" value="NAD(P)-binding Rossmann-fold domains"/>
    <property type="match status" value="1"/>
</dbReference>
<accession>A0A839E8V3</accession>
<name>A0A839E8V3_9MICO</name>
<dbReference type="Pfam" id="PF01370">
    <property type="entry name" value="Epimerase"/>
    <property type="match status" value="1"/>
</dbReference>
<evidence type="ECO:0000259" key="2">
    <source>
        <dbReference type="Pfam" id="PF01370"/>
    </source>
</evidence>
<comment type="similarity">
    <text evidence="1">Belongs to the NAD(P)-dependent epimerase/dehydratase family. SDR39U1 subfamily.</text>
</comment>